<evidence type="ECO:0000256" key="11">
    <source>
        <dbReference type="ARBA" id="ARBA00023136"/>
    </source>
</evidence>
<feature type="transmembrane region" description="Helical" evidence="13">
    <location>
        <begin position="136"/>
        <end position="157"/>
    </location>
</feature>
<evidence type="ECO:0000256" key="8">
    <source>
        <dbReference type="ARBA" id="ARBA00022692"/>
    </source>
</evidence>
<reference evidence="14 15" key="1">
    <citation type="submission" date="2023-04" db="EMBL/GenBank/DDBJ databases">
        <title>Clostridium tannerae sp. nov., isolated from the fecal material of an alpaca.</title>
        <authorList>
            <person name="Miller S."/>
            <person name="Hendry M."/>
            <person name="King J."/>
            <person name="Sankaranarayanan K."/>
            <person name="Lawson P.A."/>
        </authorList>
    </citation>
    <scope>NUCLEOTIDE SEQUENCE [LARGE SCALE GENOMIC DNA]</scope>
    <source>
        <strain evidence="14 15">A1-XYC3</strain>
    </source>
</reference>
<evidence type="ECO:0000313" key="15">
    <source>
        <dbReference type="Proteomes" id="UP001281656"/>
    </source>
</evidence>
<feature type="transmembrane region" description="Helical" evidence="13">
    <location>
        <begin position="62"/>
        <end position="81"/>
    </location>
</feature>
<organism evidence="14 15">
    <name type="scientific">Clostridium tanneri</name>
    <dbReference type="NCBI Taxonomy" id="3037988"/>
    <lineage>
        <taxon>Bacteria</taxon>
        <taxon>Bacillati</taxon>
        <taxon>Bacillota</taxon>
        <taxon>Clostridia</taxon>
        <taxon>Eubacteriales</taxon>
        <taxon>Clostridiaceae</taxon>
        <taxon>Clostridium</taxon>
    </lineage>
</organism>
<evidence type="ECO:0000256" key="2">
    <source>
        <dbReference type="ARBA" id="ARBA00004651"/>
    </source>
</evidence>
<keyword evidence="8 13" id="KW-0812">Transmembrane</keyword>
<feature type="transmembrane region" description="Helical" evidence="13">
    <location>
        <begin position="199"/>
        <end position="228"/>
    </location>
</feature>
<dbReference type="InterPro" id="IPR048279">
    <property type="entry name" value="MdtK-like"/>
</dbReference>
<dbReference type="RefSeq" id="WP_261672430.1">
    <property type="nucleotide sequence ID" value="NZ_JARUJP010000003.1"/>
</dbReference>
<evidence type="ECO:0000256" key="3">
    <source>
        <dbReference type="ARBA" id="ARBA00010199"/>
    </source>
</evidence>
<dbReference type="InterPro" id="IPR002528">
    <property type="entry name" value="MATE_fam"/>
</dbReference>
<dbReference type="Pfam" id="PF01554">
    <property type="entry name" value="MatE"/>
    <property type="match status" value="2"/>
</dbReference>
<evidence type="ECO:0000256" key="10">
    <source>
        <dbReference type="ARBA" id="ARBA00023065"/>
    </source>
</evidence>
<keyword evidence="10" id="KW-0406">Ion transport</keyword>
<evidence type="ECO:0000256" key="9">
    <source>
        <dbReference type="ARBA" id="ARBA00022989"/>
    </source>
</evidence>
<comment type="function">
    <text evidence="1">Multidrug efflux pump.</text>
</comment>
<evidence type="ECO:0000256" key="7">
    <source>
        <dbReference type="ARBA" id="ARBA00022475"/>
    </source>
</evidence>
<feature type="transmembrane region" description="Helical" evidence="13">
    <location>
        <begin position="329"/>
        <end position="351"/>
    </location>
</feature>
<dbReference type="PANTHER" id="PTHR43298">
    <property type="entry name" value="MULTIDRUG RESISTANCE PROTEIN NORM-RELATED"/>
    <property type="match status" value="1"/>
</dbReference>
<evidence type="ECO:0000256" key="4">
    <source>
        <dbReference type="ARBA" id="ARBA00020268"/>
    </source>
</evidence>
<comment type="similarity">
    <text evidence="3">Belongs to the multi antimicrobial extrusion (MATE) (TC 2.A.66.1) family.</text>
</comment>
<comment type="caution">
    <text evidence="14">The sequence shown here is derived from an EMBL/GenBank/DDBJ whole genome shotgun (WGS) entry which is preliminary data.</text>
</comment>
<evidence type="ECO:0000256" key="6">
    <source>
        <dbReference type="ARBA" id="ARBA00022449"/>
    </source>
</evidence>
<dbReference type="PIRSF" id="PIRSF006603">
    <property type="entry name" value="DinF"/>
    <property type="match status" value="1"/>
</dbReference>
<dbReference type="CDD" id="cd13137">
    <property type="entry name" value="MATE_NorM_like"/>
    <property type="match status" value="1"/>
</dbReference>
<keyword evidence="11 13" id="KW-0472">Membrane</keyword>
<accession>A0ABU4JQ85</accession>
<dbReference type="EMBL" id="JARUJP010000003">
    <property type="protein sequence ID" value="MDW8800327.1"/>
    <property type="molecule type" value="Genomic_DNA"/>
</dbReference>
<dbReference type="InterPro" id="IPR050222">
    <property type="entry name" value="MATE_MdtK"/>
</dbReference>
<dbReference type="NCBIfam" id="TIGR00797">
    <property type="entry name" value="matE"/>
    <property type="match status" value="1"/>
</dbReference>
<keyword evidence="7" id="KW-1003">Cell membrane</keyword>
<proteinExistence type="inferred from homology"/>
<feature type="transmembrane region" description="Helical" evidence="13">
    <location>
        <begin position="169"/>
        <end position="187"/>
    </location>
</feature>
<feature type="transmembrane region" description="Helical" evidence="13">
    <location>
        <begin position="371"/>
        <end position="389"/>
    </location>
</feature>
<name>A0ABU4JQ85_9CLOT</name>
<dbReference type="Proteomes" id="UP001281656">
    <property type="component" value="Unassembled WGS sequence"/>
</dbReference>
<feature type="transmembrane region" description="Helical" evidence="13">
    <location>
        <begin position="93"/>
        <end position="116"/>
    </location>
</feature>
<evidence type="ECO:0000256" key="13">
    <source>
        <dbReference type="SAM" id="Phobius"/>
    </source>
</evidence>
<keyword evidence="9 13" id="KW-1133">Transmembrane helix</keyword>
<keyword evidence="5" id="KW-0813">Transport</keyword>
<keyword evidence="6" id="KW-0050">Antiport</keyword>
<keyword evidence="15" id="KW-1185">Reference proteome</keyword>
<gene>
    <name evidence="14" type="ORF">P8V03_04070</name>
</gene>
<evidence type="ECO:0000256" key="1">
    <source>
        <dbReference type="ARBA" id="ARBA00003408"/>
    </source>
</evidence>
<sequence>MLNIKKPLFQNKEMIITVFALAWPSIVEQALQTLVQYADSAMVGRIGAEASAAVGLTTTVTWLINGPFFAMGIGVLAYIASSIGAQKYEKAKIAAVQSIIITIILGIAVGILMLSISPFLPKWLGAAPEIQRDASIYFGIICLPMLFRASSIIFGAVLRATGDMKTPMVVNLIMNIINILLNYILIYDSRTVSIGNFSFFVYGAGLGVVGSATATAISHCISGTLMFVELYRNKIISPKGEKIKLHKPIMKRCIQIGFPVTLERVTTCLGHVVFTALVTKLGTIALAAHSIALTAEQAFYIPGYGMQASASTLAGNALGERNEKKLHNVSVTIIGIAVAIMTITGAILFLFPNVMMSIFTKDPKVIQSGASALRIVAISEPMFGALIILEGIFNGVGETKIPFLISLLTMWGIRILSTFLCVSVFGLGLNAVWLCMVADNVVRFILLTICFISGRWKRNLQFTQ</sequence>
<protein>
    <recommendedName>
        <fullName evidence="4">Probable multidrug resistance protein NorM</fullName>
    </recommendedName>
    <alternativeName>
        <fullName evidence="12">Multidrug-efflux transporter</fullName>
    </alternativeName>
</protein>
<evidence type="ECO:0000313" key="14">
    <source>
        <dbReference type="EMBL" id="MDW8800327.1"/>
    </source>
</evidence>
<evidence type="ECO:0000256" key="12">
    <source>
        <dbReference type="ARBA" id="ARBA00031636"/>
    </source>
</evidence>
<evidence type="ECO:0000256" key="5">
    <source>
        <dbReference type="ARBA" id="ARBA00022448"/>
    </source>
</evidence>
<comment type="subcellular location">
    <subcellularLocation>
        <location evidence="2">Cell membrane</location>
        <topology evidence="2">Multi-pass membrane protein</topology>
    </subcellularLocation>
</comment>
<feature type="transmembrane region" description="Helical" evidence="13">
    <location>
        <begin position="401"/>
        <end position="425"/>
    </location>
</feature>
<dbReference type="PANTHER" id="PTHR43298:SF2">
    <property type="entry name" value="FMN_FAD EXPORTER YEEO-RELATED"/>
    <property type="match status" value="1"/>
</dbReference>